<dbReference type="RefSeq" id="WP_377422049.1">
    <property type="nucleotide sequence ID" value="NZ_JBHSPR010000010.1"/>
</dbReference>
<sequence>MANPQHDQSVPAAIARSALLKPSAILKPTAPPHSTAPRQATALTRRRLLGGAAYTAGALALPAGLAACEKPSTGGEGGGTVTFGSNYSDEVPKRAIAEVMTASGLDVRVNTVDHNTFQENITRYLQATPDDIFSWFSGFRMQYFAAQGLATDISDIWQSIGGEFSAAMKKASTGSDGKQYFVPFYYYPWAVFYRKSLFQEKGYQIPKTWDDFKALAAKMKTDGLIPIAMADKDGWPAMGTFDYINMRANGYDFHVSLMAGKESWEDSRVKQVFALWQELLPYNQPGANGRTWQEAAQSLGQKQTGMYLLGMFVGQQFQGEAAADLDFFPFPQIAEAHGQDAVEAPIDGFMISSKVKNLDGAKELLRYLASAKAQNAYLRSDPNNVATNDSADTSGYNGLQKKAVELVGGAKQISQFLDRDTRPDFASTVMIPSLQSFLNSPKDVDGLCKRIESQKKTIFAS</sequence>
<dbReference type="EMBL" id="JBHSPR010000010">
    <property type="protein sequence ID" value="MFC6017644.1"/>
    <property type="molecule type" value="Genomic_DNA"/>
</dbReference>
<dbReference type="Pfam" id="PF01547">
    <property type="entry name" value="SBP_bac_1"/>
    <property type="match status" value="1"/>
</dbReference>
<comment type="caution">
    <text evidence="1">The sequence shown here is derived from an EMBL/GenBank/DDBJ whole genome shotgun (WGS) entry which is preliminary data.</text>
</comment>
<reference evidence="2" key="1">
    <citation type="journal article" date="2019" name="Int. J. Syst. Evol. Microbiol.">
        <title>The Global Catalogue of Microorganisms (GCM) 10K type strain sequencing project: providing services to taxonomists for standard genome sequencing and annotation.</title>
        <authorList>
            <consortium name="The Broad Institute Genomics Platform"/>
            <consortium name="The Broad Institute Genome Sequencing Center for Infectious Disease"/>
            <person name="Wu L."/>
            <person name="Ma J."/>
        </authorList>
    </citation>
    <scope>NUCLEOTIDE SEQUENCE [LARGE SCALE GENOMIC DNA]</scope>
    <source>
        <strain evidence="2">ZS-35-S2</strain>
    </source>
</reference>
<protein>
    <submittedName>
        <fullName evidence="1">ABC transporter substrate-binding protein</fullName>
    </submittedName>
</protein>
<dbReference type="Proteomes" id="UP001596203">
    <property type="component" value="Unassembled WGS sequence"/>
</dbReference>
<accession>A0ABW1K9Y7</accession>
<evidence type="ECO:0000313" key="2">
    <source>
        <dbReference type="Proteomes" id="UP001596203"/>
    </source>
</evidence>
<evidence type="ECO:0000313" key="1">
    <source>
        <dbReference type="EMBL" id="MFC6017644.1"/>
    </source>
</evidence>
<dbReference type="Gene3D" id="3.40.190.10">
    <property type="entry name" value="Periplasmic binding protein-like II"/>
    <property type="match status" value="2"/>
</dbReference>
<dbReference type="InterPro" id="IPR006059">
    <property type="entry name" value="SBP"/>
</dbReference>
<gene>
    <name evidence="1" type="ORF">ACFP2T_15690</name>
</gene>
<keyword evidence="2" id="KW-1185">Reference proteome</keyword>
<dbReference type="PANTHER" id="PTHR43649">
    <property type="entry name" value="ARABINOSE-BINDING PROTEIN-RELATED"/>
    <property type="match status" value="1"/>
</dbReference>
<proteinExistence type="predicted"/>
<dbReference type="InterPro" id="IPR006311">
    <property type="entry name" value="TAT_signal"/>
</dbReference>
<name>A0ABW1K9Y7_9ACTN</name>
<dbReference type="PROSITE" id="PS51318">
    <property type="entry name" value="TAT"/>
    <property type="match status" value="1"/>
</dbReference>
<dbReference type="InterPro" id="IPR050490">
    <property type="entry name" value="Bact_solute-bd_prot1"/>
</dbReference>
<organism evidence="1 2">
    <name type="scientific">Plantactinospora solaniradicis</name>
    <dbReference type="NCBI Taxonomy" id="1723736"/>
    <lineage>
        <taxon>Bacteria</taxon>
        <taxon>Bacillati</taxon>
        <taxon>Actinomycetota</taxon>
        <taxon>Actinomycetes</taxon>
        <taxon>Micromonosporales</taxon>
        <taxon>Micromonosporaceae</taxon>
        <taxon>Plantactinospora</taxon>
    </lineage>
</organism>
<dbReference type="SUPFAM" id="SSF53850">
    <property type="entry name" value="Periplasmic binding protein-like II"/>
    <property type="match status" value="1"/>
</dbReference>